<dbReference type="NCBIfam" id="NF009131">
    <property type="entry name" value="PRK12484.1"/>
    <property type="match status" value="1"/>
</dbReference>
<dbReference type="eggNOG" id="COG1488">
    <property type="taxonomic scope" value="Bacteria"/>
</dbReference>
<dbReference type="SUPFAM" id="SSF54675">
    <property type="entry name" value="Nicotinate/Quinolinate PRTase N-terminal domain-like"/>
    <property type="match status" value="1"/>
</dbReference>
<dbReference type="InterPro" id="IPR007229">
    <property type="entry name" value="Nic_PRibTrfase-Fam"/>
</dbReference>
<evidence type="ECO:0000313" key="13">
    <source>
        <dbReference type="EMBL" id="AKQ70457.1"/>
    </source>
</evidence>
<keyword evidence="7 9" id="KW-0808">Transferase</keyword>
<dbReference type="NCBIfam" id="TIGR01513">
    <property type="entry name" value="NAPRTase_put"/>
    <property type="match status" value="1"/>
</dbReference>
<reference evidence="13 14" key="1">
    <citation type="journal article" date="2016" name="PLoS ONE">
        <title>Complete Genome Sequence and Comparative Genomics of a Novel Myxobacterium Myxococcus hansupus.</title>
        <authorList>
            <person name="Sharma G."/>
            <person name="Narwani T."/>
            <person name="Subramanian S."/>
        </authorList>
    </citation>
    <scope>NUCLEOTIDE SEQUENCE [LARGE SCALE GENOMIC DNA]</scope>
    <source>
        <strain evidence="14">mixupus</strain>
    </source>
</reference>
<dbReference type="UniPathway" id="UPA00253">
    <property type="reaction ID" value="UER00457"/>
</dbReference>
<comment type="catalytic activity">
    <reaction evidence="8 9">
        <text>5-phospho-alpha-D-ribose 1-diphosphate + nicotinate + ATP + H2O = nicotinate beta-D-ribonucleotide + ADP + phosphate + diphosphate</text>
        <dbReference type="Rhea" id="RHEA:36163"/>
        <dbReference type="ChEBI" id="CHEBI:15377"/>
        <dbReference type="ChEBI" id="CHEBI:30616"/>
        <dbReference type="ChEBI" id="CHEBI:32544"/>
        <dbReference type="ChEBI" id="CHEBI:33019"/>
        <dbReference type="ChEBI" id="CHEBI:43474"/>
        <dbReference type="ChEBI" id="CHEBI:57502"/>
        <dbReference type="ChEBI" id="CHEBI:58017"/>
        <dbReference type="ChEBI" id="CHEBI:456216"/>
        <dbReference type="EC" id="6.3.4.21"/>
    </reaction>
</comment>
<evidence type="ECO:0000256" key="4">
    <source>
        <dbReference type="ARBA" id="ARBA00022553"/>
    </source>
</evidence>
<name>A0A0H4XQ03_9BACT</name>
<evidence type="ECO:0000259" key="10">
    <source>
        <dbReference type="Pfam" id="PF04095"/>
    </source>
</evidence>
<dbReference type="InterPro" id="IPR041525">
    <property type="entry name" value="N/Namide_PRibTrfase"/>
</dbReference>
<dbReference type="InterPro" id="IPR041619">
    <property type="entry name" value="NAPRTase_C"/>
</dbReference>
<dbReference type="SUPFAM" id="SSF51690">
    <property type="entry name" value="Nicotinate/Quinolinate PRTase C-terminal domain-like"/>
    <property type="match status" value="1"/>
</dbReference>
<proteinExistence type="inferred from homology"/>
<protein>
    <recommendedName>
        <fullName evidence="3 9">Nicotinate phosphoribosyltransferase</fullName>
        <ecNumber evidence="3 9">6.3.4.21</ecNumber>
    </recommendedName>
</protein>
<evidence type="ECO:0000256" key="3">
    <source>
        <dbReference type="ARBA" id="ARBA00013236"/>
    </source>
</evidence>
<dbReference type="STRING" id="1297742.A176_007369"/>
<evidence type="ECO:0000256" key="6">
    <source>
        <dbReference type="ARBA" id="ARBA00022642"/>
    </source>
</evidence>
<dbReference type="Pfam" id="PF04095">
    <property type="entry name" value="NAPRTase"/>
    <property type="match status" value="1"/>
</dbReference>
<keyword evidence="14" id="KW-1185">Reference proteome</keyword>
<evidence type="ECO:0000259" key="11">
    <source>
        <dbReference type="Pfam" id="PF17767"/>
    </source>
</evidence>
<dbReference type="OrthoDB" id="9771406at2"/>
<dbReference type="PATRIC" id="fig|1297742.4.peg.7498"/>
<dbReference type="Proteomes" id="UP000009026">
    <property type="component" value="Chromosome"/>
</dbReference>
<comment type="PTM">
    <text evidence="9">Transiently phosphorylated on a His residue during the reaction cycle. Phosphorylation strongly increases the affinity for substrates and increases the rate of nicotinate D-ribonucleotide production. Dephosphorylation regenerates the low-affinity form of the enzyme, leading to product release.</text>
</comment>
<evidence type="ECO:0000313" key="14">
    <source>
        <dbReference type="Proteomes" id="UP000009026"/>
    </source>
</evidence>
<evidence type="ECO:0000256" key="5">
    <source>
        <dbReference type="ARBA" id="ARBA00022598"/>
    </source>
</evidence>
<dbReference type="GO" id="GO:0034355">
    <property type="term" value="P:NAD+ biosynthetic process via the salvage pathway"/>
    <property type="evidence" value="ECO:0007669"/>
    <property type="project" value="UniProtKB-ARBA"/>
</dbReference>
<dbReference type="KEGG" id="mym:A176_007369"/>
<evidence type="ECO:0000256" key="2">
    <source>
        <dbReference type="ARBA" id="ARBA00010897"/>
    </source>
</evidence>
<dbReference type="PANTHER" id="PTHR11098:SF1">
    <property type="entry name" value="NICOTINATE PHOSPHORIBOSYLTRANSFERASE"/>
    <property type="match status" value="1"/>
</dbReference>
<dbReference type="GO" id="GO:0005829">
    <property type="term" value="C:cytosol"/>
    <property type="evidence" value="ECO:0007669"/>
    <property type="project" value="TreeGrafter"/>
</dbReference>
<dbReference type="Gene3D" id="3.20.140.10">
    <property type="entry name" value="nicotinate phosphoribosyltransferase"/>
    <property type="match status" value="1"/>
</dbReference>
<dbReference type="CDD" id="cd01570">
    <property type="entry name" value="NAPRTase_A"/>
    <property type="match status" value="1"/>
</dbReference>
<feature type="domain" description="Nicotinate phosphoribosyltransferase C-terminal" evidence="12">
    <location>
        <begin position="377"/>
        <end position="434"/>
    </location>
</feature>
<evidence type="ECO:0000256" key="1">
    <source>
        <dbReference type="ARBA" id="ARBA00004952"/>
    </source>
</evidence>
<keyword evidence="4" id="KW-0597">Phosphoprotein</keyword>
<evidence type="ECO:0000259" key="12">
    <source>
        <dbReference type="Pfam" id="PF17956"/>
    </source>
</evidence>
<gene>
    <name evidence="13" type="ORF">A176_007369</name>
</gene>
<dbReference type="PIRSF" id="PIRSF000484">
    <property type="entry name" value="NAPRT"/>
    <property type="match status" value="1"/>
</dbReference>
<dbReference type="InterPro" id="IPR040727">
    <property type="entry name" value="NAPRTase_N"/>
</dbReference>
<comment type="pathway">
    <text evidence="1 9">Cofactor biosynthesis; NAD(+) biosynthesis; nicotinate D-ribonucleotide from nicotinate: step 1/1.</text>
</comment>
<keyword evidence="5 9" id="KW-0436">Ligase</keyword>
<accession>A0A0H4XQ03</accession>
<evidence type="ECO:0000256" key="7">
    <source>
        <dbReference type="ARBA" id="ARBA00022679"/>
    </source>
</evidence>
<dbReference type="EC" id="6.3.4.21" evidence="3 9"/>
<dbReference type="InterPro" id="IPR013785">
    <property type="entry name" value="Aldolase_TIM"/>
</dbReference>
<evidence type="ECO:0000256" key="8">
    <source>
        <dbReference type="ARBA" id="ARBA00048668"/>
    </source>
</evidence>
<keyword evidence="6 9" id="KW-0662">Pyridine nucleotide biosynthesis</keyword>
<dbReference type="EMBL" id="CP012109">
    <property type="protein sequence ID" value="AKQ70457.1"/>
    <property type="molecule type" value="Genomic_DNA"/>
</dbReference>
<dbReference type="Gene3D" id="3.20.20.70">
    <property type="entry name" value="Aldolase class I"/>
    <property type="match status" value="1"/>
</dbReference>
<dbReference type="Pfam" id="PF17767">
    <property type="entry name" value="NAPRTase_N"/>
    <property type="match status" value="1"/>
</dbReference>
<feature type="domain" description="Nicotinate/nicotinamide phosphoribosyltransferase" evidence="10">
    <location>
        <begin position="153"/>
        <end position="328"/>
    </location>
</feature>
<keyword evidence="13" id="KW-0328">Glycosyltransferase</keyword>
<dbReference type="GO" id="GO:0047280">
    <property type="term" value="F:nicotinamide phosphoribosyltransferase activity"/>
    <property type="evidence" value="ECO:0007669"/>
    <property type="project" value="UniProtKB-ARBA"/>
</dbReference>
<dbReference type="InterPro" id="IPR036068">
    <property type="entry name" value="Nicotinate_pribotase-like_C"/>
</dbReference>
<dbReference type="InterPro" id="IPR006405">
    <property type="entry name" value="Nic_PRibTrfase_pncB"/>
</dbReference>
<feature type="domain" description="Nicotinate phosphoribosyltransferase N-terminal" evidence="11">
    <location>
        <begin position="9"/>
        <end position="131"/>
    </location>
</feature>
<organism evidence="13 14">
    <name type="scientific">Pseudomyxococcus hansupus</name>
    <dbReference type="NCBI Taxonomy" id="1297742"/>
    <lineage>
        <taxon>Bacteria</taxon>
        <taxon>Pseudomonadati</taxon>
        <taxon>Myxococcota</taxon>
        <taxon>Myxococcia</taxon>
        <taxon>Myxococcales</taxon>
        <taxon>Cystobacterineae</taxon>
        <taxon>Myxococcaceae</taxon>
        <taxon>Pseudomyxococcus</taxon>
    </lineage>
</organism>
<sequence>MNRPDDTALLTDLYELTMTEAYLEEGMWDEAVFSLFARKLPARRNYLLAAGLDDALTYLEQLRFDAETLDWLASQGRFSDRLLGWLERFRFSGDVDAVPEGTPVFAEEPLLEVRAPLPEAQLVETYLLNQVHFQTAVASKARRVVEAAAGRDVMEFGLRRYHGTDAGLKVARAAYLAGVGSTSNVLAGKRYGIPLAGTMAHSYVQAHDDELEAFRAFVRVYPSATLLVDTYDTLRGVQHVIRLARELGEDFQVRSIRLDSGDLLSLSIAAREMLDEAGLPQVRVYASGGLDEDTVARLVTHGAPIDSFGVGTAMGVSADAPALDMAYKLVAYAGRPRVKLSSGKVLLPGAKQIYRHDVDGVARGDVLTNRDDVAPGRPLLQPVMRAGQRLPGATPTLADIQAHARREVSRLPPELRALAPARPPYPVTLGRALARAREHEVELWSAAP</sequence>
<comment type="similarity">
    <text evidence="2 9">Belongs to the NAPRTase family.</text>
</comment>
<evidence type="ECO:0000256" key="9">
    <source>
        <dbReference type="RuleBase" id="RU365100"/>
    </source>
</evidence>
<dbReference type="NCBIfam" id="NF006696">
    <property type="entry name" value="PRK09243.1-3"/>
    <property type="match status" value="1"/>
</dbReference>
<comment type="function">
    <text evidence="9">Catalyzes the first step in the biosynthesis of NAD from nicotinic acid, the ATP-dependent synthesis of beta-nicotinate D-ribonucleotide from nicotinate and 5-phospho-D-ribose 1-phosphate.</text>
</comment>
<dbReference type="GO" id="GO:0004516">
    <property type="term" value="F:nicotinate phosphoribosyltransferase activity"/>
    <property type="evidence" value="ECO:0007669"/>
    <property type="project" value="UniProtKB-UniRule"/>
</dbReference>
<dbReference type="FunFam" id="3.20.20.70:FF:000076">
    <property type="entry name" value="Nicotinate phosphoribosyltransferase"/>
    <property type="match status" value="1"/>
</dbReference>
<dbReference type="AlphaFoldDB" id="A0A0H4XQ03"/>
<dbReference type="RefSeq" id="WP_002633935.1">
    <property type="nucleotide sequence ID" value="NZ_CP012109.1"/>
</dbReference>
<dbReference type="Pfam" id="PF17956">
    <property type="entry name" value="NAPRTase_C"/>
    <property type="match status" value="1"/>
</dbReference>
<dbReference type="PANTHER" id="PTHR11098">
    <property type="entry name" value="NICOTINATE PHOSPHORIBOSYLTRANSFERASE"/>
    <property type="match status" value="1"/>
</dbReference>